<dbReference type="STRING" id="1798406.A3A04_00155"/>
<dbReference type="Pfam" id="PF01783">
    <property type="entry name" value="Ribosomal_L32p"/>
    <property type="match status" value="1"/>
</dbReference>
<name>A0A1G1ZLQ0_9BACT</name>
<dbReference type="AlphaFoldDB" id="A0A1G1ZLQ0"/>
<dbReference type="InterPro" id="IPR002677">
    <property type="entry name" value="Ribosomal_bL32"/>
</dbReference>
<evidence type="ECO:0000313" key="6">
    <source>
        <dbReference type="EMBL" id="OGY65445.1"/>
    </source>
</evidence>
<sequence>MGGVPVKRHTKSKVGNRRSQLNLRKSTLLPCTNCGAPAMPHKYCMQCGFYRGKAIKEVELEIKKK</sequence>
<dbReference type="EMBL" id="MHJI01000016">
    <property type="protein sequence ID" value="OGY65445.1"/>
    <property type="molecule type" value="Genomic_DNA"/>
</dbReference>
<accession>A0A1G1ZLQ0</accession>
<proteinExistence type="inferred from homology"/>
<evidence type="ECO:0000256" key="2">
    <source>
        <dbReference type="ARBA" id="ARBA00022980"/>
    </source>
</evidence>
<gene>
    <name evidence="5" type="primary">rpmF</name>
    <name evidence="6" type="ORF">A3A04_00155</name>
</gene>
<evidence type="ECO:0000256" key="5">
    <source>
        <dbReference type="HAMAP-Rule" id="MF_00340"/>
    </source>
</evidence>
<reference evidence="6 7" key="1">
    <citation type="journal article" date="2016" name="Nat. Commun.">
        <title>Thousands of microbial genomes shed light on interconnected biogeochemical processes in an aquifer system.</title>
        <authorList>
            <person name="Anantharaman K."/>
            <person name="Brown C.T."/>
            <person name="Hug L.A."/>
            <person name="Sharon I."/>
            <person name="Castelle C.J."/>
            <person name="Probst A.J."/>
            <person name="Thomas B.C."/>
            <person name="Singh A."/>
            <person name="Wilkins M.J."/>
            <person name="Karaoz U."/>
            <person name="Brodie E.L."/>
            <person name="Williams K.H."/>
            <person name="Hubbard S.S."/>
            <person name="Banfield J.F."/>
        </authorList>
    </citation>
    <scope>NUCLEOTIDE SEQUENCE [LARGE SCALE GENOMIC DNA]</scope>
</reference>
<dbReference type="InterPro" id="IPR011332">
    <property type="entry name" value="Ribosomal_zn-bd"/>
</dbReference>
<evidence type="ECO:0000256" key="4">
    <source>
        <dbReference type="ARBA" id="ARBA00035178"/>
    </source>
</evidence>
<comment type="caution">
    <text evidence="6">The sequence shown here is derived from an EMBL/GenBank/DDBJ whole genome shotgun (WGS) entry which is preliminary data.</text>
</comment>
<dbReference type="SUPFAM" id="SSF57829">
    <property type="entry name" value="Zn-binding ribosomal proteins"/>
    <property type="match status" value="1"/>
</dbReference>
<evidence type="ECO:0000313" key="7">
    <source>
        <dbReference type="Proteomes" id="UP000178517"/>
    </source>
</evidence>
<dbReference type="PANTHER" id="PTHR35534:SF1">
    <property type="entry name" value="LARGE RIBOSOMAL SUBUNIT PROTEIN BL32"/>
    <property type="match status" value="1"/>
</dbReference>
<dbReference type="PANTHER" id="PTHR35534">
    <property type="entry name" value="50S RIBOSOMAL PROTEIN L32"/>
    <property type="match status" value="1"/>
</dbReference>
<comment type="similarity">
    <text evidence="1 5">Belongs to the bacterial ribosomal protein bL32 family.</text>
</comment>
<dbReference type="GO" id="GO:0003735">
    <property type="term" value="F:structural constituent of ribosome"/>
    <property type="evidence" value="ECO:0007669"/>
    <property type="project" value="InterPro"/>
</dbReference>
<evidence type="ECO:0000256" key="3">
    <source>
        <dbReference type="ARBA" id="ARBA00023274"/>
    </source>
</evidence>
<dbReference type="HAMAP" id="MF_00340">
    <property type="entry name" value="Ribosomal_bL32"/>
    <property type="match status" value="1"/>
</dbReference>
<protein>
    <recommendedName>
        <fullName evidence="4 5">Large ribosomal subunit protein bL32</fullName>
    </recommendedName>
</protein>
<dbReference type="Proteomes" id="UP000178517">
    <property type="component" value="Unassembled WGS sequence"/>
</dbReference>
<dbReference type="GO" id="GO:0015934">
    <property type="term" value="C:large ribosomal subunit"/>
    <property type="evidence" value="ECO:0007669"/>
    <property type="project" value="InterPro"/>
</dbReference>
<dbReference type="InterPro" id="IPR044957">
    <property type="entry name" value="Ribosomal_bL32_bact"/>
</dbReference>
<evidence type="ECO:0000256" key="1">
    <source>
        <dbReference type="ARBA" id="ARBA00008560"/>
    </source>
</evidence>
<dbReference type="NCBIfam" id="TIGR01031">
    <property type="entry name" value="rpmF_bact"/>
    <property type="match status" value="1"/>
</dbReference>
<keyword evidence="2 5" id="KW-0689">Ribosomal protein</keyword>
<dbReference type="GO" id="GO:0006412">
    <property type="term" value="P:translation"/>
    <property type="evidence" value="ECO:0007669"/>
    <property type="project" value="UniProtKB-UniRule"/>
</dbReference>
<organism evidence="6 7">
    <name type="scientific">Candidatus Harrisonbacteria bacterium RIFCSPLOWO2_01_FULL_40_28</name>
    <dbReference type="NCBI Taxonomy" id="1798406"/>
    <lineage>
        <taxon>Bacteria</taxon>
        <taxon>Candidatus Harrisoniibacteriota</taxon>
    </lineage>
</organism>
<keyword evidence="3 5" id="KW-0687">Ribonucleoprotein</keyword>